<dbReference type="SUPFAM" id="SSF52540">
    <property type="entry name" value="P-loop containing nucleoside triphosphate hydrolases"/>
    <property type="match status" value="1"/>
</dbReference>
<evidence type="ECO:0000313" key="12">
    <source>
        <dbReference type="Proteomes" id="UP000663828"/>
    </source>
</evidence>
<evidence type="ECO:0000313" key="11">
    <source>
        <dbReference type="EMBL" id="CAF1524475.1"/>
    </source>
</evidence>
<dbReference type="InterPro" id="IPR027417">
    <property type="entry name" value="P-loop_NTPase"/>
</dbReference>
<dbReference type="GO" id="GO:0000139">
    <property type="term" value="C:Golgi membrane"/>
    <property type="evidence" value="ECO:0007669"/>
    <property type="project" value="UniProtKB-SubCell"/>
</dbReference>
<evidence type="ECO:0000256" key="4">
    <source>
        <dbReference type="ARBA" id="ARBA00022692"/>
    </source>
</evidence>
<name>A0A814Z3M5_ADIRI</name>
<dbReference type="InterPro" id="IPR018011">
    <property type="entry name" value="Carb_sulfotrans_8-10"/>
</dbReference>
<keyword evidence="8 9" id="KW-0325">Glycoprotein</keyword>
<organism evidence="10 12">
    <name type="scientific">Adineta ricciae</name>
    <name type="common">Rotifer</name>
    <dbReference type="NCBI Taxonomy" id="249248"/>
    <lineage>
        <taxon>Eukaryota</taxon>
        <taxon>Metazoa</taxon>
        <taxon>Spiralia</taxon>
        <taxon>Gnathifera</taxon>
        <taxon>Rotifera</taxon>
        <taxon>Eurotatoria</taxon>
        <taxon>Bdelloidea</taxon>
        <taxon>Adinetida</taxon>
        <taxon>Adinetidae</taxon>
        <taxon>Adineta</taxon>
    </lineage>
</organism>
<evidence type="ECO:0000256" key="7">
    <source>
        <dbReference type="ARBA" id="ARBA00023136"/>
    </source>
</evidence>
<keyword evidence="12" id="KW-1185">Reference proteome</keyword>
<evidence type="ECO:0000256" key="5">
    <source>
        <dbReference type="ARBA" id="ARBA00022989"/>
    </source>
</evidence>
<comment type="caution">
    <text evidence="10">The sequence shown here is derived from an EMBL/GenBank/DDBJ whole genome shotgun (WGS) entry which is preliminary data.</text>
</comment>
<protein>
    <recommendedName>
        <fullName evidence="9">Carbohydrate sulfotransferase</fullName>
        <ecNumber evidence="9">2.8.2.-</ecNumber>
    </recommendedName>
</protein>
<evidence type="ECO:0000256" key="9">
    <source>
        <dbReference type="RuleBase" id="RU364020"/>
    </source>
</evidence>
<dbReference type="InterPro" id="IPR005331">
    <property type="entry name" value="Sulfotransferase"/>
</dbReference>
<dbReference type="EMBL" id="CAJNOJ010000805">
    <property type="protein sequence ID" value="CAF1524475.1"/>
    <property type="molecule type" value="Genomic_DNA"/>
</dbReference>
<gene>
    <name evidence="11" type="ORF">EDS130_LOCUS44105</name>
    <name evidence="10" type="ORF">XAT740_LOCUS25540</name>
</gene>
<keyword evidence="6 9" id="KW-0333">Golgi apparatus</keyword>
<dbReference type="PANTHER" id="PTHR12137:SF54">
    <property type="entry name" value="CARBOHYDRATE SULFOTRANSFERASE"/>
    <property type="match status" value="1"/>
</dbReference>
<evidence type="ECO:0000256" key="2">
    <source>
        <dbReference type="ARBA" id="ARBA00006339"/>
    </source>
</evidence>
<keyword evidence="3 9" id="KW-0808">Transferase</keyword>
<evidence type="ECO:0000313" key="10">
    <source>
        <dbReference type="EMBL" id="CAF1237149.1"/>
    </source>
</evidence>
<evidence type="ECO:0000256" key="3">
    <source>
        <dbReference type="ARBA" id="ARBA00022679"/>
    </source>
</evidence>
<dbReference type="GO" id="GO:0008146">
    <property type="term" value="F:sulfotransferase activity"/>
    <property type="evidence" value="ECO:0007669"/>
    <property type="project" value="InterPro"/>
</dbReference>
<keyword evidence="5" id="KW-1133">Transmembrane helix</keyword>
<keyword evidence="4" id="KW-0812">Transmembrane</keyword>
<comment type="similarity">
    <text evidence="2 9">Belongs to the sulfotransferase 2 family.</text>
</comment>
<dbReference type="AlphaFoldDB" id="A0A814Z3M5"/>
<dbReference type="Pfam" id="PF03567">
    <property type="entry name" value="Sulfotransfer_2"/>
    <property type="match status" value="1"/>
</dbReference>
<evidence type="ECO:0000256" key="8">
    <source>
        <dbReference type="ARBA" id="ARBA00023180"/>
    </source>
</evidence>
<dbReference type="EC" id="2.8.2.-" evidence="9"/>
<sequence>MRFPIHFFCSTVLMFSLGLLRYYRILPQLLQSSTSAKTAMEEFCNKHQENVTFYKGLIIQSSKLNTLVCLAPKTGTTNLIRIFHASLFNTNHSVQENAKWMHQFDRFDVWSKLYPTLENFTVINTPKTLSNLITEKRLFKFLFVRQPLRRIYSVYHDKFNNTSRDSKSTYWVDMRRLILKQMNKSNDDLLDFRTFLQYIVHSISHGFELDNHFDSIYKLCGICSIKYDFVGKVENMEYDGPKILDQLRISHRLTFPSRQLDDREGITMTDDDILQVFRNTLKNENHVQILIEYFLKDFQAFNYPVPSIIKRLTTTPHCSTASLIPF</sequence>
<evidence type="ECO:0000256" key="6">
    <source>
        <dbReference type="ARBA" id="ARBA00023034"/>
    </source>
</evidence>
<dbReference type="OrthoDB" id="2019940at2759"/>
<keyword evidence="7" id="KW-0472">Membrane</keyword>
<dbReference type="EMBL" id="CAJNOR010002030">
    <property type="protein sequence ID" value="CAF1237149.1"/>
    <property type="molecule type" value="Genomic_DNA"/>
</dbReference>
<keyword evidence="9" id="KW-0735">Signal-anchor</keyword>
<dbReference type="Proteomes" id="UP000663828">
    <property type="component" value="Unassembled WGS sequence"/>
</dbReference>
<comment type="subcellular location">
    <subcellularLocation>
        <location evidence="1 9">Golgi apparatus membrane</location>
        <topology evidence="1 9">Single-pass type II membrane protein</topology>
    </subcellularLocation>
</comment>
<keyword evidence="9" id="KW-0119">Carbohydrate metabolism</keyword>
<accession>A0A814Z3M5</accession>
<dbReference type="GO" id="GO:0016051">
    <property type="term" value="P:carbohydrate biosynthetic process"/>
    <property type="evidence" value="ECO:0007669"/>
    <property type="project" value="InterPro"/>
</dbReference>
<dbReference type="PANTHER" id="PTHR12137">
    <property type="entry name" value="CARBOHYDRATE SULFOTRANSFERASE"/>
    <property type="match status" value="1"/>
</dbReference>
<reference evidence="10" key="1">
    <citation type="submission" date="2021-02" db="EMBL/GenBank/DDBJ databases">
        <authorList>
            <person name="Nowell W R."/>
        </authorList>
    </citation>
    <scope>NUCLEOTIDE SEQUENCE</scope>
</reference>
<evidence type="ECO:0000256" key="1">
    <source>
        <dbReference type="ARBA" id="ARBA00004323"/>
    </source>
</evidence>
<proteinExistence type="inferred from homology"/>
<dbReference type="Proteomes" id="UP000663852">
    <property type="component" value="Unassembled WGS sequence"/>
</dbReference>